<accession>A0A7Z0WSK8</accession>
<keyword evidence="3" id="KW-1185">Reference proteome</keyword>
<evidence type="ECO:0008006" key="4">
    <source>
        <dbReference type="Google" id="ProtNLM"/>
    </source>
</evidence>
<dbReference type="Gene3D" id="3.30.1310.10">
    <property type="entry name" value="Nucleoid-associated protein YbaB-like domain"/>
    <property type="match status" value="1"/>
</dbReference>
<name>A0A7Z0WSK8_9PSEU</name>
<gene>
    <name evidence="2" type="ORF">BLA60_01960</name>
</gene>
<evidence type="ECO:0000313" key="3">
    <source>
        <dbReference type="Proteomes" id="UP000185696"/>
    </source>
</evidence>
<feature type="region of interest" description="Disordered" evidence="1">
    <location>
        <begin position="1"/>
        <end position="23"/>
    </location>
</feature>
<dbReference type="InterPro" id="IPR036894">
    <property type="entry name" value="YbaB-like_sf"/>
</dbReference>
<dbReference type="RefSeq" id="WP_075130915.1">
    <property type="nucleotide sequence ID" value="NZ_MSIF01000001.1"/>
</dbReference>
<feature type="compositionally biased region" description="Acidic residues" evidence="1">
    <location>
        <begin position="9"/>
        <end position="18"/>
    </location>
</feature>
<dbReference type="AlphaFoldDB" id="A0A7Z0WSK8"/>
<organism evidence="2 3">
    <name type="scientific">Actinophytocola xinjiangensis</name>
    <dbReference type="NCBI Taxonomy" id="485602"/>
    <lineage>
        <taxon>Bacteria</taxon>
        <taxon>Bacillati</taxon>
        <taxon>Actinomycetota</taxon>
        <taxon>Actinomycetes</taxon>
        <taxon>Pseudonocardiales</taxon>
        <taxon>Pseudonocardiaceae</taxon>
    </lineage>
</organism>
<evidence type="ECO:0000313" key="2">
    <source>
        <dbReference type="EMBL" id="OLF13967.1"/>
    </source>
</evidence>
<dbReference type="Pfam" id="PF02575">
    <property type="entry name" value="YbaB_DNA_bd"/>
    <property type="match status" value="1"/>
</dbReference>
<dbReference type="Proteomes" id="UP000185696">
    <property type="component" value="Unassembled WGS sequence"/>
</dbReference>
<evidence type="ECO:0000256" key="1">
    <source>
        <dbReference type="SAM" id="MobiDB-lite"/>
    </source>
</evidence>
<reference evidence="2 3" key="1">
    <citation type="submission" date="2016-12" db="EMBL/GenBank/DDBJ databases">
        <title>The draft genome sequence of Actinophytocola xinjiangensis.</title>
        <authorList>
            <person name="Wang W."/>
            <person name="Yuan L."/>
        </authorList>
    </citation>
    <scope>NUCLEOTIDE SEQUENCE [LARGE SCALE GENOMIC DNA]</scope>
    <source>
        <strain evidence="2 3">CGMCC 4.4663</strain>
    </source>
</reference>
<sequence>MARFGFTAPEDDTEGEPDTAERAAGVGVAVDARIRAVVGVDGRLRELAIDPGLLGRPGDAAALAGAIIDAVNAAMDDLVRQAVPGTDGIAAVGVGFERALDGVRADLERAEQRIADR</sequence>
<protein>
    <recommendedName>
        <fullName evidence="4">YbaB/EbfC DNA-binding family protein</fullName>
    </recommendedName>
</protein>
<dbReference type="EMBL" id="MSIF01000001">
    <property type="protein sequence ID" value="OLF13967.1"/>
    <property type="molecule type" value="Genomic_DNA"/>
</dbReference>
<dbReference type="InterPro" id="IPR004401">
    <property type="entry name" value="YbaB/EbfC"/>
</dbReference>
<proteinExistence type="predicted"/>
<comment type="caution">
    <text evidence="2">The sequence shown here is derived from an EMBL/GenBank/DDBJ whole genome shotgun (WGS) entry which is preliminary data.</text>
</comment>